<dbReference type="FunFam" id="1.20.1090.10:FF:000001">
    <property type="entry name" value="Aldehyde-alcohol dehydrogenase"/>
    <property type="match status" value="1"/>
</dbReference>
<feature type="domain" description="Alcohol dehydrogenase iron-type/glycerol dehydrogenase GldA" evidence="4">
    <location>
        <begin position="6"/>
        <end position="174"/>
    </location>
</feature>
<keyword evidence="2" id="KW-0560">Oxidoreductase</keyword>
<accession>A0A927HA18</accession>
<evidence type="ECO:0000313" key="6">
    <source>
        <dbReference type="EMBL" id="MBD3107469.1"/>
    </source>
</evidence>
<dbReference type="RefSeq" id="WP_190997018.1">
    <property type="nucleotide sequence ID" value="NZ_JACXSI010000007.1"/>
</dbReference>
<comment type="similarity">
    <text evidence="1">Belongs to the iron-containing alcohol dehydrogenase family.</text>
</comment>
<evidence type="ECO:0000256" key="2">
    <source>
        <dbReference type="ARBA" id="ARBA00023002"/>
    </source>
</evidence>
<reference evidence="6" key="1">
    <citation type="submission" date="2020-09" db="EMBL/GenBank/DDBJ databases">
        <title>Bacillus faecalis sp. nov., a moderately halophilic bacterium isolated from cow faeces.</title>
        <authorList>
            <person name="Jiang L."/>
            <person name="Lee J."/>
        </authorList>
    </citation>
    <scope>NUCLEOTIDE SEQUENCE</scope>
    <source>
        <strain evidence="6">AGMB 02131</strain>
    </source>
</reference>
<sequence length="399" mass="43177">MMYSLPSKNLIGRGCLQELGGQVQDFGFRKALVVTDRFLNVTGVVRQVTDQLDKVNVSYVIYDEVKPNPTCAQVDKGLWLLKEEGCDFILSIGGGSPQDCASAISILATNGGNIRDYEGLHKSKKVGFPTIAVNTTAGTSAEITINYVITDEDRGVKMVCVDKNSIALLSVNDPELMVDKPADLTAATGMDALTHAIETIVTPGANVITDATALQAVKLIFEALPTAVRDGRNIDAREKMVNACFLAGMAFSNAGLGFVHAMAHQLGGLYDLPHGVCNAMLLPIVERENAKRVPEKFRLIADALGFDTEGRSDVACSNYVIERIIELSEEVGIPKSLKELGVENPDLELLAENALKDACAPGNPYMPTKEETIAMFKEIVEPRDVTVTIVETTEWITRD</sequence>
<dbReference type="GO" id="GO:0046872">
    <property type="term" value="F:metal ion binding"/>
    <property type="evidence" value="ECO:0007669"/>
    <property type="project" value="InterPro"/>
</dbReference>
<dbReference type="AlphaFoldDB" id="A0A927HA18"/>
<dbReference type="PROSITE" id="PS00913">
    <property type="entry name" value="ADH_IRON_1"/>
    <property type="match status" value="1"/>
</dbReference>
<evidence type="ECO:0000313" key="7">
    <source>
        <dbReference type="Proteomes" id="UP000602076"/>
    </source>
</evidence>
<feature type="domain" description="Fe-containing alcohol dehydrogenase-like C-terminal" evidence="5">
    <location>
        <begin position="185"/>
        <end position="379"/>
    </location>
</feature>
<gene>
    <name evidence="6" type="ORF">IEO70_03750</name>
</gene>
<dbReference type="EMBL" id="JACXSI010000007">
    <property type="protein sequence ID" value="MBD3107469.1"/>
    <property type="molecule type" value="Genomic_DNA"/>
</dbReference>
<dbReference type="InterPro" id="IPR018211">
    <property type="entry name" value="ADH_Fe_CS"/>
</dbReference>
<name>A0A927HA18_9BACI</name>
<dbReference type="GO" id="GO:0004022">
    <property type="term" value="F:alcohol dehydrogenase (NAD+) activity"/>
    <property type="evidence" value="ECO:0007669"/>
    <property type="project" value="UniProtKB-ARBA"/>
</dbReference>
<keyword evidence="3" id="KW-0520">NAD</keyword>
<dbReference type="FunFam" id="3.40.50.1970:FF:000003">
    <property type="entry name" value="Alcohol dehydrogenase, iron-containing"/>
    <property type="match status" value="1"/>
</dbReference>
<dbReference type="CDD" id="cd08188">
    <property type="entry name" value="PDDH"/>
    <property type="match status" value="1"/>
</dbReference>
<comment type="caution">
    <text evidence="6">The sequence shown here is derived from an EMBL/GenBank/DDBJ whole genome shotgun (WGS) entry which is preliminary data.</text>
</comment>
<dbReference type="PROSITE" id="PS00060">
    <property type="entry name" value="ADH_IRON_2"/>
    <property type="match status" value="1"/>
</dbReference>
<evidence type="ECO:0000259" key="5">
    <source>
        <dbReference type="Pfam" id="PF25137"/>
    </source>
</evidence>
<keyword evidence="7" id="KW-1185">Reference proteome</keyword>
<dbReference type="Pfam" id="PF00465">
    <property type="entry name" value="Fe-ADH"/>
    <property type="match status" value="1"/>
</dbReference>
<organism evidence="6 7">
    <name type="scientific">Peribacillus faecalis</name>
    <dbReference type="NCBI Taxonomy" id="2772559"/>
    <lineage>
        <taxon>Bacteria</taxon>
        <taxon>Bacillati</taxon>
        <taxon>Bacillota</taxon>
        <taxon>Bacilli</taxon>
        <taxon>Bacillales</taxon>
        <taxon>Bacillaceae</taxon>
        <taxon>Peribacillus</taxon>
    </lineage>
</organism>
<dbReference type="SUPFAM" id="SSF56796">
    <property type="entry name" value="Dehydroquinate synthase-like"/>
    <property type="match status" value="1"/>
</dbReference>
<proteinExistence type="inferred from homology"/>
<evidence type="ECO:0000259" key="4">
    <source>
        <dbReference type="Pfam" id="PF00465"/>
    </source>
</evidence>
<dbReference type="InterPro" id="IPR056798">
    <property type="entry name" value="ADH_Fe_C"/>
</dbReference>
<dbReference type="Pfam" id="PF25137">
    <property type="entry name" value="ADH_Fe_C"/>
    <property type="match status" value="1"/>
</dbReference>
<dbReference type="InterPro" id="IPR001670">
    <property type="entry name" value="ADH_Fe/GldA"/>
</dbReference>
<dbReference type="PANTHER" id="PTHR11496">
    <property type="entry name" value="ALCOHOL DEHYDROGENASE"/>
    <property type="match status" value="1"/>
</dbReference>
<dbReference type="InterPro" id="IPR039697">
    <property type="entry name" value="Alcohol_dehydrogenase_Fe"/>
</dbReference>
<protein>
    <submittedName>
        <fullName evidence="6">Iron-containing alcohol dehydrogenase</fullName>
    </submittedName>
</protein>
<dbReference type="PANTHER" id="PTHR11496:SF102">
    <property type="entry name" value="ALCOHOL DEHYDROGENASE 4"/>
    <property type="match status" value="1"/>
</dbReference>
<dbReference type="Gene3D" id="3.40.50.1970">
    <property type="match status" value="1"/>
</dbReference>
<evidence type="ECO:0000256" key="3">
    <source>
        <dbReference type="ARBA" id="ARBA00023027"/>
    </source>
</evidence>
<dbReference type="Proteomes" id="UP000602076">
    <property type="component" value="Unassembled WGS sequence"/>
</dbReference>
<evidence type="ECO:0000256" key="1">
    <source>
        <dbReference type="ARBA" id="ARBA00007358"/>
    </source>
</evidence>
<dbReference type="Gene3D" id="1.20.1090.10">
    <property type="entry name" value="Dehydroquinate synthase-like - alpha domain"/>
    <property type="match status" value="1"/>
</dbReference>